<keyword evidence="1" id="KW-0472">Membrane</keyword>
<evidence type="ECO:0000313" key="3">
    <source>
        <dbReference type="Proteomes" id="UP000381093"/>
    </source>
</evidence>
<feature type="transmembrane region" description="Helical" evidence="1">
    <location>
        <begin position="79"/>
        <end position="97"/>
    </location>
</feature>
<gene>
    <name evidence="2" type="ORF">PS710_02048</name>
</gene>
<feature type="transmembrane region" description="Helical" evidence="1">
    <location>
        <begin position="40"/>
        <end position="59"/>
    </location>
</feature>
<evidence type="ECO:0000313" key="2">
    <source>
        <dbReference type="EMBL" id="VVN93147.1"/>
    </source>
</evidence>
<organism evidence="2 3">
    <name type="scientific">Pseudomonas fluorescens</name>
    <dbReference type="NCBI Taxonomy" id="294"/>
    <lineage>
        <taxon>Bacteria</taxon>
        <taxon>Pseudomonadati</taxon>
        <taxon>Pseudomonadota</taxon>
        <taxon>Gammaproteobacteria</taxon>
        <taxon>Pseudomonadales</taxon>
        <taxon>Pseudomonadaceae</taxon>
        <taxon>Pseudomonas</taxon>
    </lineage>
</organism>
<evidence type="ECO:0008006" key="4">
    <source>
        <dbReference type="Google" id="ProtNLM"/>
    </source>
</evidence>
<keyword evidence="1" id="KW-1133">Transmembrane helix</keyword>
<feature type="transmembrane region" description="Helical" evidence="1">
    <location>
        <begin position="411"/>
        <end position="434"/>
    </location>
</feature>
<reference evidence="2 3" key="1">
    <citation type="submission" date="2019-09" db="EMBL/GenBank/DDBJ databases">
        <authorList>
            <person name="Chandra G."/>
            <person name="Truman W A."/>
        </authorList>
    </citation>
    <scope>NUCLEOTIDE SEQUENCE [LARGE SCALE GENOMIC DNA]</scope>
    <source>
        <strain evidence="2">PS710</strain>
    </source>
</reference>
<accession>A0A5E7BTR8</accession>
<feature type="transmembrane region" description="Helical" evidence="1">
    <location>
        <begin position="441"/>
        <end position="459"/>
    </location>
</feature>
<feature type="transmembrane region" description="Helical" evidence="1">
    <location>
        <begin position="12"/>
        <end position="34"/>
    </location>
</feature>
<proteinExistence type="predicted"/>
<feature type="transmembrane region" description="Helical" evidence="1">
    <location>
        <begin position="285"/>
        <end position="304"/>
    </location>
</feature>
<feature type="transmembrane region" description="Helical" evidence="1">
    <location>
        <begin position="183"/>
        <end position="201"/>
    </location>
</feature>
<feature type="transmembrane region" description="Helical" evidence="1">
    <location>
        <begin position="213"/>
        <end position="234"/>
    </location>
</feature>
<dbReference type="Proteomes" id="UP000381093">
    <property type="component" value="Unassembled WGS sequence"/>
</dbReference>
<evidence type="ECO:0000256" key="1">
    <source>
        <dbReference type="SAM" id="Phobius"/>
    </source>
</evidence>
<feature type="transmembrane region" description="Helical" evidence="1">
    <location>
        <begin position="379"/>
        <end position="399"/>
    </location>
</feature>
<feature type="transmembrane region" description="Helical" evidence="1">
    <location>
        <begin position="147"/>
        <end position="171"/>
    </location>
</feature>
<dbReference type="EMBL" id="CABVHW010000005">
    <property type="protein sequence ID" value="VVN93147.1"/>
    <property type="molecule type" value="Genomic_DNA"/>
</dbReference>
<keyword evidence="1" id="KW-0812">Transmembrane</keyword>
<protein>
    <recommendedName>
        <fullName evidence="4">Glycosyltransferase RgtA/B/C/D-like domain-containing protein</fullName>
    </recommendedName>
</protein>
<feature type="transmembrane region" description="Helical" evidence="1">
    <location>
        <begin position="352"/>
        <end position="372"/>
    </location>
</feature>
<feature type="transmembrane region" description="Helical" evidence="1">
    <location>
        <begin position="241"/>
        <end position="273"/>
    </location>
</feature>
<dbReference type="AlphaFoldDB" id="A0A5E7BTR8"/>
<sequence length="606" mass="67992">MIKEKLHLHKTLEVAYLALTLATLNLAAICTILMNIGLDHIRIISITGTFFLTALWFFFSTREPEIPSEENLNNIYLHILGYIVVFATGLIILYIYWNGGTLPADDPVAIPTFSQAIDLNKTLVDYYAKGTSGHSYPPGAPILYSYILGWLTPINALLAFKIINIASLWLIPLTWAWVWAKYLPLNISMGAWVAICYFMFWGLDQTIGFTLPFAGKNALVIGLFITPAVVDIIIKSCKRNLLWLITPLAFFGLILINYSLLHVITVLTFVFLINDIANLRKNIRFYLKLSYVFTITGLLVYFILNEAISDPRAGGVDFYPIQGLLAAFENYVSKSSTVIIYNDAEFGISHSYYRGLFFLFFWIAALFTSFSIKSSLLKNALIASLLAVILIISFGFKVLPAAMTLDYARWILWPIQAMAYSIVFGVIINFFSYAQSQHVKFCLAVFFILSISILTQNIYKNTRVFKTTVDSQAITREELGSLRAELEIFATKNKCILLTKSTLSSDKLSASQNDVRYKYAEVVSPCKFGNGSWVNAGSADLRELGGFPNLNKLQELIKSANVIIIDNNENINNYLELLNINNEKIKASVLEKNGSKSTILLENSGI</sequence>
<dbReference type="RefSeq" id="WP_150764395.1">
    <property type="nucleotide sequence ID" value="NZ_CABVHW010000005.1"/>
</dbReference>
<name>A0A5E7BTR8_PSEFL</name>